<dbReference type="PROSITE" id="PS51353">
    <property type="entry name" value="ARSC"/>
    <property type="match status" value="1"/>
</dbReference>
<dbReference type="InterPro" id="IPR036249">
    <property type="entry name" value="Thioredoxin-like_sf"/>
</dbReference>
<comment type="similarity">
    <text evidence="1">Belongs to the ArsC family.</text>
</comment>
<evidence type="ECO:0000313" key="3">
    <source>
        <dbReference type="Proteomes" id="UP001529245"/>
    </source>
</evidence>
<evidence type="ECO:0000313" key="2">
    <source>
        <dbReference type="EMBL" id="MDI9260143.1"/>
    </source>
</evidence>
<dbReference type="Gene3D" id="3.40.30.10">
    <property type="entry name" value="Glutaredoxin"/>
    <property type="match status" value="1"/>
</dbReference>
<gene>
    <name evidence="2" type="ORF">QID03_08060</name>
</gene>
<dbReference type="NCBIfam" id="TIGR01617">
    <property type="entry name" value="arsC_related"/>
    <property type="match status" value="1"/>
</dbReference>
<sequence length="124" mass="14379">MRNLYHLYGYRRCSTCRSAQAFLEHLGADVAFHDMVEQPPDESTLRSWLEAVRGDVKSLVNTRGEVYRRRGLKEVSWSTDRWIEEMHRDGKLIRRPVLVTPSGRVIVGFDEAAYRDALTEEQAP</sequence>
<name>A0ABT6XYH2_ALISE</name>
<protein>
    <submittedName>
        <fullName evidence="2">Spx/MgsR family RNA polymerase-binding regulatory protein</fullName>
    </submittedName>
</protein>
<dbReference type="RefSeq" id="WP_283203652.1">
    <property type="nucleotide sequence ID" value="NZ_JASGCB010000011.1"/>
</dbReference>
<comment type="caution">
    <text evidence="2">The sequence shown here is derived from an EMBL/GenBank/DDBJ whole genome shotgun (WGS) entry which is preliminary data.</text>
</comment>
<dbReference type="SUPFAM" id="SSF52833">
    <property type="entry name" value="Thioredoxin-like"/>
    <property type="match status" value="1"/>
</dbReference>
<dbReference type="Pfam" id="PF03960">
    <property type="entry name" value="ArsC"/>
    <property type="match status" value="1"/>
</dbReference>
<dbReference type="PANTHER" id="PTHR30041:SF8">
    <property type="entry name" value="PROTEIN YFFB"/>
    <property type="match status" value="1"/>
</dbReference>
<organism evidence="2 3">
    <name type="scientific">Alicyclobacillus sendaiensis PA2</name>
    <dbReference type="NCBI Taxonomy" id="3029425"/>
    <lineage>
        <taxon>Bacteria</taxon>
        <taxon>Bacillati</taxon>
        <taxon>Bacillota</taxon>
        <taxon>Bacilli</taxon>
        <taxon>Bacillales</taxon>
        <taxon>Alicyclobacillaceae</taxon>
        <taxon>Alicyclobacillus</taxon>
    </lineage>
</organism>
<evidence type="ECO:0000256" key="1">
    <source>
        <dbReference type="PROSITE-ProRule" id="PRU01282"/>
    </source>
</evidence>
<reference evidence="2 3" key="1">
    <citation type="submission" date="2023-04" db="EMBL/GenBank/DDBJ databases">
        <title>A. sendaiensis sub sp. chiapanensis a novel subspecie with specific adaptation in bacterial cell wall isolated from an active volcano.</title>
        <authorList>
            <person name="Alvarez Gutierrez P.E."/>
            <person name="Ortiz Cortes L.Y."/>
        </authorList>
    </citation>
    <scope>NUCLEOTIDE SEQUENCE [LARGE SCALE GENOMIC DNA]</scope>
    <source>
        <strain evidence="2 3">PA2</strain>
    </source>
</reference>
<keyword evidence="3" id="KW-1185">Reference proteome</keyword>
<dbReference type="InterPro" id="IPR006504">
    <property type="entry name" value="Tscrpt_reg_Spx/MgsR"/>
</dbReference>
<dbReference type="CDD" id="cd02977">
    <property type="entry name" value="ArsC_family"/>
    <property type="match status" value="1"/>
</dbReference>
<proteinExistence type="inferred from homology"/>
<accession>A0ABT6XYH2</accession>
<dbReference type="EMBL" id="JASGCB010000011">
    <property type="protein sequence ID" value="MDI9260143.1"/>
    <property type="molecule type" value="Genomic_DNA"/>
</dbReference>
<dbReference type="InterPro" id="IPR006660">
    <property type="entry name" value="Arsenate_reductase-like"/>
</dbReference>
<dbReference type="Proteomes" id="UP001529245">
    <property type="component" value="Unassembled WGS sequence"/>
</dbReference>
<dbReference type="PANTHER" id="PTHR30041">
    <property type="entry name" value="ARSENATE REDUCTASE"/>
    <property type="match status" value="1"/>
</dbReference>